<dbReference type="VEuPathDB" id="FungiDB:FOMG_02382"/>
<dbReference type="AlphaFoldDB" id="X0AH05"/>
<feature type="chain" id="PRO_5004935425" evidence="1">
    <location>
        <begin position="22"/>
        <end position="111"/>
    </location>
</feature>
<feature type="signal peptide" evidence="1">
    <location>
        <begin position="1"/>
        <end position="21"/>
    </location>
</feature>
<name>X0AH05_FUSOX</name>
<protein>
    <submittedName>
        <fullName evidence="2">Uncharacterized protein</fullName>
    </submittedName>
</protein>
<dbReference type="Proteomes" id="UP000030703">
    <property type="component" value="Unassembled WGS sequence"/>
</dbReference>
<dbReference type="EMBL" id="JH659330">
    <property type="protein sequence ID" value="EXK43424.1"/>
    <property type="molecule type" value="Genomic_DNA"/>
</dbReference>
<evidence type="ECO:0000256" key="1">
    <source>
        <dbReference type="SAM" id="SignalP"/>
    </source>
</evidence>
<sequence length="111" mass="11583">MVKIATVIATVIALFNNLASADPAIRITGLGCGLYDGNGNSVFTLKSRTVITHSENGNVVCQATVTPSTAGKARTFNFKNTNVFCCTLAGCTPNWQETISASGQATLTCHV</sequence>
<accession>X0AH05</accession>
<reference evidence="2" key="1">
    <citation type="submission" date="2012-04" db="EMBL/GenBank/DDBJ databases">
        <title>The Genome Sequence of Fusarium oxysporum melonis.</title>
        <authorList>
            <consortium name="The Broad Institute Genome Sequencing Platform"/>
            <person name="Ma L.-J."/>
            <person name="Gale L.R."/>
            <person name="Schwartz D.C."/>
            <person name="Zhou S."/>
            <person name="Corby-Kistler H."/>
            <person name="Young S.K."/>
            <person name="Zeng Q."/>
            <person name="Gargeya S."/>
            <person name="Fitzgerald M."/>
            <person name="Haas B."/>
            <person name="Abouelleil A."/>
            <person name="Alvarado L."/>
            <person name="Arachchi H.M."/>
            <person name="Berlin A."/>
            <person name="Brown A."/>
            <person name="Chapman S.B."/>
            <person name="Chen Z."/>
            <person name="Dunbar C."/>
            <person name="Freedman E."/>
            <person name="Gearin G."/>
            <person name="Goldberg J."/>
            <person name="Griggs A."/>
            <person name="Gujja S."/>
            <person name="Heiman D."/>
            <person name="Howarth C."/>
            <person name="Larson L."/>
            <person name="Lui A."/>
            <person name="MacDonald P.J.P."/>
            <person name="Montmayeur A."/>
            <person name="Murphy C."/>
            <person name="Neiman D."/>
            <person name="Pearson M."/>
            <person name="Priest M."/>
            <person name="Roberts A."/>
            <person name="Saif S."/>
            <person name="Shea T."/>
            <person name="Shenoy N."/>
            <person name="Sisk P."/>
            <person name="Stolte C."/>
            <person name="Sykes S."/>
            <person name="Wortman J."/>
            <person name="Nusbaum C."/>
            <person name="Birren B."/>
        </authorList>
    </citation>
    <scope>NUCLEOTIDE SEQUENCE</scope>
    <source>
        <strain evidence="2">26406</strain>
    </source>
</reference>
<proteinExistence type="predicted"/>
<keyword evidence="1" id="KW-0732">Signal</keyword>
<dbReference type="HOGENOM" id="CLU_2158521_0_0_1"/>
<organism evidence="2">
    <name type="scientific">Fusarium oxysporum f. sp. melonis 26406</name>
    <dbReference type="NCBI Taxonomy" id="1089452"/>
    <lineage>
        <taxon>Eukaryota</taxon>
        <taxon>Fungi</taxon>
        <taxon>Dikarya</taxon>
        <taxon>Ascomycota</taxon>
        <taxon>Pezizomycotina</taxon>
        <taxon>Sordariomycetes</taxon>
        <taxon>Hypocreomycetidae</taxon>
        <taxon>Hypocreales</taxon>
        <taxon>Nectriaceae</taxon>
        <taxon>Fusarium</taxon>
        <taxon>Fusarium oxysporum species complex</taxon>
    </lineage>
</organism>
<evidence type="ECO:0000313" key="2">
    <source>
        <dbReference type="EMBL" id="EXK43424.1"/>
    </source>
</evidence>
<reference evidence="2" key="2">
    <citation type="submission" date="2012-05" db="EMBL/GenBank/DDBJ databases">
        <title>Annotation of the Genome Sequence of Fusarium oxysporum f. sp. melonis 26406.</title>
        <authorList>
            <consortium name="The Broad Institute Genomics Platform"/>
            <person name="Ma L.-J."/>
            <person name="Corby-Kistler H."/>
            <person name="Broz K."/>
            <person name="Gale L.R."/>
            <person name="Jonkers W."/>
            <person name="O'Donnell K."/>
            <person name="Ploetz R."/>
            <person name="Steinberg C."/>
            <person name="Schwartz D.C."/>
            <person name="VanEtten H."/>
            <person name="Zhou S."/>
            <person name="Young S.K."/>
            <person name="Zeng Q."/>
            <person name="Gargeya S."/>
            <person name="Fitzgerald M."/>
            <person name="Abouelleil A."/>
            <person name="Alvarado L."/>
            <person name="Chapman S.B."/>
            <person name="Gainer-Dewar J."/>
            <person name="Goldberg J."/>
            <person name="Griggs A."/>
            <person name="Gujja S."/>
            <person name="Hansen M."/>
            <person name="Howarth C."/>
            <person name="Imamovic A."/>
            <person name="Ireland A."/>
            <person name="Larimer J."/>
            <person name="McCowan C."/>
            <person name="Murphy C."/>
            <person name="Pearson M."/>
            <person name="Poon T.W."/>
            <person name="Priest M."/>
            <person name="Roberts A."/>
            <person name="Saif S."/>
            <person name="Shea T."/>
            <person name="Sykes S."/>
            <person name="Wortman J."/>
            <person name="Nusbaum C."/>
            <person name="Birren B."/>
        </authorList>
    </citation>
    <scope>NUCLEOTIDE SEQUENCE</scope>
    <source>
        <strain evidence="2">26406</strain>
    </source>
</reference>
<dbReference type="OrthoDB" id="5410679at2759"/>
<gene>
    <name evidence="2" type="ORF">FOMG_02382</name>
</gene>